<evidence type="ECO:0000313" key="4">
    <source>
        <dbReference type="Proteomes" id="UP001152300"/>
    </source>
</evidence>
<organism evidence="3 4">
    <name type="scientific">Sclerotinia nivalis</name>
    <dbReference type="NCBI Taxonomy" id="352851"/>
    <lineage>
        <taxon>Eukaryota</taxon>
        <taxon>Fungi</taxon>
        <taxon>Dikarya</taxon>
        <taxon>Ascomycota</taxon>
        <taxon>Pezizomycotina</taxon>
        <taxon>Leotiomycetes</taxon>
        <taxon>Helotiales</taxon>
        <taxon>Sclerotiniaceae</taxon>
        <taxon>Sclerotinia</taxon>
    </lineage>
</organism>
<sequence length="216" mass="23174">MGQESLIIGLVIIVITVIGGAVAFFVWHRLRRSRPGNGGIQMRPIRERGPDGRHVRERDTDNRRVRERGSEGRRVQDRGPGGLSLADILRDLPGRPVEGTEGNDGRSLADIVNPPAKRRGTSSAAHLKGKIRDTTEESQVNPSTAGAEVSSSDRVRKAPMHAEESVSGVCGKGKGKPAPGKIQRRAVTPDNSSIPLIRVESSPSCSQDESSLKSAP</sequence>
<evidence type="ECO:0000313" key="3">
    <source>
        <dbReference type="EMBL" id="KAJ8058929.1"/>
    </source>
</evidence>
<keyword evidence="2" id="KW-1133">Transmembrane helix</keyword>
<dbReference type="Proteomes" id="UP001152300">
    <property type="component" value="Unassembled WGS sequence"/>
</dbReference>
<name>A0A9X0AAM8_9HELO</name>
<feature type="transmembrane region" description="Helical" evidence="2">
    <location>
        <begin position="6"/>
        <end position="27"/>
    </location>
</feature>
<evidence type="ECO:0000256" key="1">
    <source>
        <dbReference type="SAM" id="MobiDB-lite"/>
    </source>
</evidence>
<accession>A0A9X0AAM8</accession>
<dbReference type="AlphaFoldDB" id="A0A9X0AAM8"/>
<keyword evidence="4" id="KW-1185">Reference proteome</keyword>
<dbReference type="OrthoDB" id="3550369at2759"/>
<feature type="compositionally biased region" description="Basic and acidic residues" evidence="1">
    <location>
        <begin position="44"/>
        <end position="77"/>
    </location>
</feature>
<comment type="caution">
    <text evidence="3">The sequence shown here is derived from an EMBL/GenBank/DDBJ whole genome shotgun (WGS) entry which is preliminary data.</text>
</comment>
<feature type="compositionally biased region" description="Polar residues" evidence="1">
    <location>
        <begin position="137"/>
        <end position="150"/>
    </location>
</feature>
<proteinExistence type="predicted"/>
<keyword evidence="2" id="KW-0812">Transmembrane</keyword>
<feature type="compositionally biased region" description="Basic and acidic residues" evidence="1">
    <location>
        <begin position="151"/>
        <end position="164"/>
    </location>
</feature>
<protein>
    <submittedName>
        <fullName evidence="3">Uncharacterized protein</fullName>
    </submittedName>
</protein>
<feature type="region of interest" description="Disordered" evidence="1">
    <location>
        <begin position="36"/>
        <end position="216"/>
    </location>
</feature>
<keyword evidence="2" id="KW-0472">Membrane</keyword>
<reference evidence="3" key="1">
    <citation type="submission" date="2022-11" db="EMBL/GenBank/DDBJ databases">
        <title>Genome Resource of Sclerotinia nivalis Strain SnTB1, a Plant Pathogen Isolated from American Ginseng.</title>
        <authorList>
            <person name="Fan S."/>
        </authorList>
    </citation>
    <scope>NUCLEOTIDE SEQUENCE</scope>
    <source>
        <strain evidence="3">SnTB1</strain>
    </source>
</reference>
<evidence type="ECO:0000256" key="2">
    <source>
        <dbReference type="SAM" id="Phobius"/>
    </source>
</evidence>
<gene>
    <name evidence="3" type="ORF">OCU04_011914</name>
</gene>
<dbReference type="EMBL" id="JAPEIS010000015">
    <property type="protein sequence ID" value="KAJ8058929.1"/>
    <property type="molecule type" value="Genomic_DNA"/>
</dbReference>